<organism evidence="1 2">
    <name type="scientific">Cichorium intybus</name>
    <name type="common">Chicory</name>
    <dbReference type="NCBI Taxonomy" id="13427"/>
    <lineage>
        <taxon>Eukaryota</taxon>
        <taxon>Viridiplantae</taxon>
        <taxon>Streptophyta</taxon>
        <taxon>Embryophyta</taxon>
        <taxon>Tracheophyta</taxon>
        <taxon>Spermatophyta</taxon>
        <taxon>Magnoliopsida</taxon>
        <taxon>eudicotyledons</taxon>
        <taxon>Gunneridae</taxon>
        <taxon>Pentapetalae</taxon>
        <taxon>asterids</taxon>
        <taxon>campanulids</taxon>
        <taxon>Asterales</taxon>
        <taxon>Asteraceae</taxon>
        <taxon>Cichorioideae</taxon>
        <taxon>Cichorieae</taxon>
        <taxon>Cichoriinae</taxon>
        <taxon>Cichorium</taxon>
    </lineage>
</organism>
<evidence type="ECO:0000313" key="1">
    <source>
        <dbReference type="EMBL" id="KAI3737227.1"/>
    </source>
</evidence>
<gene>
    <name evidence="1" type="ORF">L2E82_27223</name>
</gene>
<keyword evidence="2" id="KW-1185">Reference proteome</keyword>
<comment type="caution">
    <text evidence="1">The sequence shown here is derived from an EMBL/GenBank/DDBJ whole genome shotgun (WGS) entry which is preliminary data.</text>
</comment>
<reference evidence="1 2" key="2">
    <citation type="journal article" date="2022" name="Mol. Ecol. Resour.">
        <title>The genomes of chicory, endive, great burdock and yacon provide insights into Asteraceae paleo-polyploidization history and plant inulin production.</title>
        <authorList>
            <person name="Fan W."/>
            <person name="Wang S."/>
            <person name="Wang H."/>
            <person name="Wang A."/>
            <person name="Jiang F."/>
            <person name="Liu H."/>
            <person name="Zhao H."/>
            <person name="Xu D."/>
            <person name="Zhang Y."/>
        </authorList>
    </citation>
    <scope>NUCLEOTIDE SEQUENCE [LARGE SCALE GENOMIC DNA]</scope>
    <source>
        <strain evidence="2">cv. Punajuju</strain>
        <tissue evidence="1">Leaves</tissue>
    </source>
</reference>
<name>A0ACB9CSD7_CICIN</name>
<dbReference type="Proteomes" id="UP001055811">
    <property type="component" value="Linkage Group LG05"/>
</dbReference>
<reference evidence="2" key="1">
    <citation type="journal article" date="2022" name="Mol. Ecol. Resour.">
        <title>The genomes of chicory, endive, great burdock and yacon provide insights into Asteraceae palaeo-polyploidization history and plant inulin production.</title>
        <authorList>
            <person name="Fan W."/>
            <person name="Wang S."/>
            <person name="Wang H."/>
            <person name="Wang A."/>
            <person name="Jiang F."/>
            <person name="Liu H."/>
            <person name="Zhao H."/>
            <person name="Xu D."/>
            <person name="Zhang Y."/>
        </authorList>
    </citation>
    <scope>NUCLEOTIDE SEQUENCE [LARGE SCALE GENOMIC DNA]</scope>
    <source>
        <strain evidence="2">cv. Punajuju</strain>
    </source>
</reference>
<dbReference type="EMBL" id="CM042013">
    <property type="protein sequence ID" value="KAI3737227.1"/>
    <property type="molecule type" value="Genomic_DNA"/>
</dbReference>
<sequence length="411" mass="46929">MKFRNCMLYKLPTQYLVLEMFNVYILCSRSFTSSASAYLNFQENFRVFLSKGRLDEALTLFYNSNISHTQQTYADFFHACARHGYLSQGQALHRHMLNTHNRNVSPNIRNESCVMFSKMLADYRPNEFAYASVLSSCDPEFGRQVHAHAMKTCLDAYTYVANALITMYTNTDDKTLCKDEASEAWMVFKFLNSRNLVTWNSMIAAFQTRGKWKEALNLFSLMRQDFNIGFDRATLLSILSSLDYGNHVITSCLNYCSQIHSLAIKTWFISEIGVITALAKAYAELGAEISDIYNLFLETNGKRDIVSWTAFITIFSENDPEKSLRMFSELCKSGSIPDLHTYSIVLKACASQVTDRHTLSIHSQILKYGFENDTVLANALIHAYGRSGSLTESKKITYLSNIYKIKTKEPI</sequence>
<proteinExistence type="predicted"/>
<accession>A0ACB9CSD7</accession>
<protein>
    <submittedName>
        <fullName evidence="1">Uncharacterized protein</fullName>
    </submittedName>
</protein>
<evidence type="ECO:0000313" key="2">
    <source>
        <dbReference type="Proteomes" id="UP001055811"/>
    </source>
</evidence>